<feature type="transmembrane region" description="Helical" evidence="2">
    <location>
        <begin position="32"/>
        <end position="51"/>
    </location>
</feature>
<reference evidence="3 4" key="1">
    <citation type="submission" date="2017-08" db="EMBL/GenBank/DDBJ databases">
        <title>Infants hospitalized years apart are colonized by the same room-sourced microbial strains.</title>
        <authorList>
            <person name="Brooks B."/>
            <person name="Olm M.R."/>
            <person name="Firek B.A."/>
            <person name="Baker R."/>
            <person name="Thomas B.C."/>
            <person name="Morowitz M.J."/>
            <person name="Banfield J.F."/>
        </authorList>
    </citation>
    <scope>NUCLEOTIDE SEQUENCE [LARGE SCALE GENOMIC DNA]</scope>
    <source>
        <strain evidence="3">S2_005_003_R2_41</strain>
    </source>
</reference>
<proteinExistence type="inferred from homology"/>
<name>A0A2W5QLV2_VARPD</name>
<comment type="caution">
    <text evidence="3">The sequence shown here is derived from an EMBL/GenBank/DDBJ whole genome shotgun (WGS) entry which is preliminary data.</text>
</comment>
<dbReference type="Gene3D" id="3.40.190.150">
    <property type="entry name" value="Bordetella uptake gene, domain 1"/>
    <property type="match status" value="1"/>
</dbReference>
<dbReference type="EMBL" id="QFPP01000072">
    <property type="protein sequence ID" value="PZQ75845.1"/>
    <property type="molecule type" value="Genomic_DNA"/>
</dbReference>
<dbReference type="SUPFAM" id="SSF53850">
    <property type="entry name" value="Periplasmic binding protein-like II"/>
    <property type="match status" value="1"/>
</dbReference>
<dbReference type="Pfam" id="PF03401">
    <property type="entry name" value="TctC"/>
    <property type="match status" value="1"/>
</dbReference>
<keyword evidence="2" id="KW-0812">Transmembrane</keyword>
<protein>
    <submittedName>
        <fullName evidence="3">Twin-arginine translocation pathway signal</fullName>
    </submittedName>
</protein>
<dbReference type="InterPro" id="IPR042100">
    <property type="entry name" value="Bug_dom1"/>
</dbReference>
<dbReference type="PANTHER" id="PTHR42928">
    <property type="entry name" value="TRICARBOXYLATE-BINDING PROTEIN"/>
    <property type="match status" value="1"/>
</dbReference>
<dbReference type="Gene3D" id="3.40.190.10">
    <property type="entry name" value="Periplasmic binding protein-like II"/>
    <property type="match status" value="1"/>
</dbReference>
<dbReference type="PIRSF" id="PIRSF017082">
    <property type="entry name" value="YflP"/>
    <property type="match status" value="1"/>
</dbReference>
<dbReference type="AlphaFoldDB" id="A0A2W5QLV2"/>
<keyword evidence="2" id="KW-0472">Membrane</keyword>
<evidence type="ECO:0000313" key="4">
    <source>
        <dbReference type="Proteomes" id="UP000249135"/>
    </source>
</evidence>
<dbReference type="CDD" id="cd13578">
    <property type="entry name" value="PBP2_Bug27"/>
    <property type="match status" value="1"/>
</dbReference>
<comment type="similarity">
    <text evidence="1">Belongs to the UPF0065 (bug) family.</text>
</comment>
<dbReference type="Proteomes" id="UP000249135">
    <property type="component" value="Unassembled WGS sequence"/>
</dbReference>
<gene>
    <name evidence="3" type="ORF">DI563_08500</name>
</gene>
<organism evidence="3 4">
    <name type="scientific">Variovorax paradoxus</name>
    <dbReference type="NCBI Taxonomy" id="34073"/>
    <lineage>
        <taxon>Bacteria</taxon>
        <taxon>Pseudomonadati</taxon>
        <taxon>Pseudomonadota</taxon>
        <taxon>Betaproteobacteria</taxon>
        <taxon>Burkholderiales</taxon>
        <taxon>Comamonadaceae</taxon>
        <taxon>Variovorax</taxon>
    </lineage>
</organism>
<evidence type="ECO:0000256" key="2">
    <source>
        <dbReference type="SAM" id="Phobius"/>
    </source>
</evidence>
<evidence type="ECO:0000313" key="3">
    <source>
        <dbReference type="EMBL" id="PZQ75845.1"/>
    </source>
</evidence>
<sequence>MPQIRTPSLDAEQNPHPDVATKRRHVVRFGMLRWMAFFAAGMVLAASARAWPDRPITLVVPYTPGTGIDLVARQLSAHLPKVLGQPVVVDNVPGASGNIGSERVARAAPDGYTLLVQVSTLVMNKSLYKSLPYDPVNDFAPVAQTSWGTLLLVFNPAAQKAGTVSALVAEAKARPGALTYGTPGVGTPHHLAMALLTQKAGIEMLHVPFKGTAGAVTDLLGGRLDFMFLPVHVALPHIKAGKLQALAVGSDKRVPQLPGVPTLAEAGIDTGNVDMWYGVFAPKGTPPAIVERLNGAIAGVLRQPEVANSFETQGMVPAVASPADFGRLVAKDADRWAEVVRKGRITAE</sequence>
<keyword evidence="2" id="KW-1133">Transmembrane helix</keyword>
<dbReference type="PANTHER" id="PTHR42928:SF5">
    <property type="entry name" value="BLR1237 PROTEIN"/>
    <property type="match status" value="1"/>
</dbReference>
<accession>A0A2W5QLV2</accession>
<evidence type="ECO:0000256" key="1">
    <source>
        <dbReference type="ARBA" id="ARBA00006987"/>
    </source>
</evidence>
<dbReference type="InterPro" id="IPR005064">
    <property type="entry name" value="BUG"/>
</dbReference>